<dbReference type="Proteomes" id="UP000054538">
    <property type="component" value="Unassembled WGS sequence"/>
</dbReference>
<dbReference type="InterPro" id="IPR038717">
    <property type="entry name" value="Tc1-like_DDE_dom"/>
</dbReference>
<dbReference type="Gene3D" id="3.30.420.10">
    <property type="entry name" value="Ribonuclease H-like superfamily/Ribonuclease H"/>
    <property type="match status" value="1"/>
</dbReference>
<dbReference type="EMBL" id="KN825207">
    <property type="protein sequence ID" value="KIK93181.1"/>
    <property type="molecule type" value="Genomic_DNA"/>
</dbReference>
<dbReference type="OrthoDB" id="2266637at2759"/>
<dbReference type="GO" id="GO:0003676">
    <property type="term" value="F:nucleic acid binding"/>
    <property type="evidence" value="ECO:0007669"/>
    <property type="project" value="InterPro"/>
</dbReference>
<reference evidence="2 3" key="1">
    <citation type="submission" date="2014-04" db="EMBL/GenBank/DDBJ databases">
        <authorList>
            <consortium name="DOE Joint Genome Institute"/>
            <person name="Kuo A."/>
            <person name="Kohler A."/>
            <person name="Jargeat P."/>
            <person name="Nagy L.G."/>
            <person name="Floudas D."/>
            <person name="Copeland A."/>
            <person name="Barry K.W."/>
            <person name="Cichocki N."/>
            <person name="Veneault-Fourrey C."/>
            <person name="LaButti K."/>
            <person name="Lindquist E.A."/>
            <person name="Lipzen A."/>
            <person name="Lundell T."/>
            <person name="Morin E."/>
            <person name="Murat C."/>
            <person name="Sun H."/>
            <person name="Tunlid A."/>
            <person name="Henrissat B."/>
            <person name="Grigoriev I.V."/>
            <person name="Hibbett D.S."/>
            <person name="Martin F."/>
            <person name="Nordberg H.P."/>
            <person name="Cantor M.N."/>
            <person name="Hua S.X."/>
        </authorList>
    </citation>
    <scope>NUCLEOTIDE SEQUENCE [LARGE SCALE GENOMIC DNA]</scope>
    <source>
        <strain evidence="2 3">Ve08.2h10</strain>
    </source>
</reference>
<feature type="domain" description="Tc1-like transposase DDE" evidence="1">
    <location>
        <begin position="1"/>
        <end position="66"/>
    </location>
</feature>
<dbReference type="STRING" id="930991.A0A0D0DV17"/>
<reference evidence="3" key="2">
    <citation type="submission" date="2015-01" db="EMBL/GenBank/DDBJ databases">
        <title>Evolutionary Origins and Diversification of the Mycorrhizal Mutualists.</title>
        <authorList>
            <consortium name="DOE Joint Genome Institute"/>
            <consortium name="Mycorrhizal Genomics Consortium"/>
            <person name="Kohler A."/>
            <person name="Kuo A."/>
            <person name="Nagy L.G."/>
            <person name="Floudas D."/>
            <person name="Copeland A."/>
            <person name="Barry K.W."/>
            <person name="Cichocki N."/>
            <person name="Veneault-Fourrey C."/>
            <person name="LaButti K."/>
            <person name="Lindquist E.A."/>
            <person name="Lipzen A."/>
            <person name="Lundell T."/>
            <person name="Morin E."/>
            <person name="Murat C."/>
            <person name="Riley R."/>
            <person name="Ohm R."/>
            <person name="Sun H."/>
            <person name="Tunlid A."/>
            <person name="Henrissat B."/>
            <person name="Grigoriev I.V."/>
            <person name="Hibbett D.S."/>
            <person name="Martin F."/>
        </authorList>
    </citation>
    <scope>NUCLEOTIDE SEQUENCE [LARGE SCALE GENOMIC DNA]</scope>
    <source>
        <strain evidence="3">Ve08.2h10</strain>
    </source>
</reference>
<gene>
    <name evidence="2" type="ORF">PAXRUDRAFT_145649</name>
</gene>
<dbReference type="InParanoid" id="A0A0D0DV17"/>
<dbReference type="HOGENOM" id="CLU_056788_12_1_1"/>
<dbReference type="AlphaFoldDB" id="A0A0D0DV17"/>
<sequence>MDNCAIHHDDEVCEIIEVQCGKSSSLLSVVAHPQRFYAGAKLIYLPPYSPDFNLIGQAFSSIKAWLWCHEREALTSQVRSWLIHQAVMSVSPEDVESWIINCRYL</sequence>
<accession>A0A0D0DV17</accession>
<protein>
    <recommendedName>
        <fullName evidence="1">Tc1-like transposase DDE domain-containing protein</fullName>
    </recommendedName>
</protein>
<dbReference type="Pfam" id="PF13358">
    <property type="entry name" value="DDE_3"/>
    <property type="match status" value="1"/>
</dbReference>
<organism evidence="2 3">
    <name type="scientific">Paxillus rubicundulus Ve08.2h10</name>
    <dbReference type="NCBI Taxonomy" id="930991"/>
    <lineage>
        <taxon>Eukaryota</taxon>
        <taxon>Fungi</taxon>
        <taxon>Dikarya</taxon>
        <taxon>Basidiomycota</taxon>
        <taxon>Agaricomycotina</taxon>
        <taxon>Agaricomycetes</taxon>
        <taxon>Agaricomycetidae</taxon>
        <taxon>Boletales</taxon>
        <taxon>Paxilineae</taxon>
        <taxon>Paxillaceae</taxon>
        <taxon>Paxillus</taxon>
    </lineage>
</organism>
<evidence type="ECO:0000313" key="3">
    <source>
        <dbReference type="Proteomes" id="UP000054538"/>
    </source>
</evidence>
<dbReference type="InterPro" id="IPR036397">
    <property type="entry name" value="RNaseH_sf"/>
</dbReference>
<evidence type="ECO:0000313" key="2">
    <source>
        <dbReference type="EMBL" id="KIK93181.1"/>
    </source>
</evidence>
<evidence type="ECO:0000259" key="1">
    <source>
        <dbReference type="Pfam" id="PF13358"/>
    </source>
</evidence>
<proteinExistence type="predicted"/>
<name>A0A0D0DV17_9AGAM</name>
<keyword evidence="3" id="KW-1185">Reference proteome</keyword>